<proteinExistence type="inferred from homology"/>
<evidence type="ECO:0000256" key="1">
    <source>
        <dbReference type="ARBA" id="ARBA00008857"/>
    </source>
</evidence>
<dbReference type="InterPro" id="IPR050808">
    <property type="entry name" value="Phage_Integrase"/>
</dbReference>
<dbReference type="AlphaFoldDB" id="A0AAU7KWB4"/>
<dbReference type="PROSITE" id="PS51900">
    <property type="entry name" value="CB"/>
    <property type="match status" value="1"/>
</dbReference>
<dbReference type="InterPro" id="IPR038488">
    <property type="entry name" value="Integrase_DNA-bd_sf"/>
</dbReference>
<evidence type="ECO:0000259" key="7">
    <source>
        <dbReference type="PROSITE" id="PS51900"/>
    </source>
</evidence>
<dbReference type="PROSITE" id="PS51898">
    <property type="entry name" value="TYR_RECOMBINASE"/>
    <property type="match status" value="1"/>
</dbReference>
<evidence type="ECO:0000259" key="6">
    <source>
        <dbReference type="PROSITE" id="PS51898"/>
    </source>
</evidence>
<dbReference type="InterPro" id="IPR025166">
    <property type="entry name" value="Integrase_DNA_bind_dom"/>
</dbReference>
<dbReference type="RefSeq" id="WP_348815501.1">
    <property type="nucleotide sequence ID" value="NZ_CP098828.1"/>
</dbReference>
<dbReference type="SUPFAM" id="SSF56349">
    <property type="entry name" value="DNA breaking-rejoining enzymes"/>
    <property type="match status" value="1"/>
</dbReference>
<evidence type="ECO:0000256" key="4">
    <source>
        <dbReference type="ARBA" id="ARBA00023172"/>
    </source>
</evidence>
<protein>
    <submittedName>
        <fullName evidence="8">Tyrosine-type recombinase/integrase</fullName>
    </submittedName>
</protein>
<sequence>MPLTIRKIETTKPGSKEVTLSDGLGLELRISPKGRKGWRLRYTRPNGKRNMMSLGSYPEVSLAEAREKRTDARRLLDKGIDPVEQRKQEKRELRYASENTFRALAGEWHATMVKRWKATSKRAPQSWSALESHIFPFVGDLAIDSIKPLEWLEVLRRLETAGKFEQRRKLHSFCRDIYRFAIITGRASYNPLSDLGAALERQQRRHFHHIEQSELPELVEAIKGYDKSPLVRIGLKLLLLTAVRPGELRQARWKEFDLDAGIWKIPAERMKMGRAHQVPLPTQALDILEELIAMTGSYVLLFPGRNDPRKPISDAAFGMALKRMGFEGRHVPHGTRHVVATGLKEMGYPREWIEVQLSHKLPGIEGVYTHAEHMAPEQRPAMMQAWADQCFPK</sequence>
<gene>
    <name evidence="8" type="ORF">NFG57_04670</name>
</gene>
<dbReference type="InterPro" id="IPR002104">
    <property type="entry name" value="Integrase_catalytic"/>
</dbReference>
<reference evidence="8" key="1">
    <citation type="submission" date="2022-06" db="EMBL/GenBank/DDBJ databases">
        <title>A novel DMS-producing enzyme.</title>
        <authorList>
            <person name="Zhang Y."/>
        </authorList>
    </citation>
    <scope>NUCLEOTIDE SEQUENCE</scope>
    <source>
        <strain evidence="8">H10-59</strain>
    </source>
</reference>
<organism evidence="8">
    <name type="scientific">Halomonas sp. H10-59</name>
    <dbReference type="NCBI Taxonomy" id="2950874"/>
    <lineage>
        <taxon>Bacteria</taxon>
        <taxon>Pseudomonadati</taxon>
        <taxon>Pseudomonadota</taxon>
        <taxon>Gammaproteobacteria</taxon>
        <taxon>Oceanospirillales</taxon>
        <taxon>Halomonadaceae</taxon>
        <taxon>Halomonas</taxon>
    </lineage>
</organism>
<dbReference type="Pfam" id="PF00589">
    <property type="entry name" value="Phage_integrase"/>
    <property type="match status" value="1"/>
</dbReference>
<dbReference type="Pfam" id="PF13356">
    <property type="entry name" value="Arm-DNA-bind_3"/>
    <property type="match status" value="1"/>
</dbReference>
<keyword evidence="2" id="KW-0229">DNA integration</keyword>
<dbReference type="InterPro" id="IPR044068">
    <property type="entry name" value="CB"/>
</dbReference>
<dbReference type="GO" id="GO:0006310">
    <property type="term" value="P:DNA recombination"/>
    <property type="evidence" value="ECO:0007669"/>
    <property type="project" value="UniProtKB-KW"/>
</dbReference>
<accession>A0AAU7KWB4</accession>
<evidence type="ECO:0000313" key="8">
    <source>
        <dbReference type="EMBL" id="XBO76076.1"/>
    </source>
</evidence>
<dbReference type="PANTHER" id="PTHR30629">
    <property type="entry name" value="PROPHAGE INTEGRASE"/>
    <property type="match status" value="1"/>
</dbReference>
<keyword evidence="3 5" id="KW-0238">DNA-binding</keyword>
<dbReference type="GO" id="GO:0015074">
    <property type="term" value="P:DNA integration"/>
    <property type="evidence" value="ECO:0007669"/>
    <property type="project" value="UniProtKB-KW"/>
</dbReference>
<dbReference type="Gene3D" id="3.30.160.390">
    <property type="entry name" value="Integrase, DNA-binding domain"/>
    <property type="match status" value="1"/>
</dbReference>
<dbReference type="CDD" id="cd00801">
    <property type="entry name" value="INT_P4_C"/>
    <property type="match status" value="1"/>
</dbReference>
<evidence type="ECO:0000256" key="2">
    <source>
        <dbReference type="ARBA" id="ARBA00022908"/>
    </source>
</evidence>
<dbReference type="InterPro" id="IPR010998">
    <property type="entry name" value="Integrase_recombinase_N"/>
</dbReference>
<dbReference type="InterPro" id="IPR011010">
    <property type="entry name" value="DNA_brk_join_enz"/>
</dbReference>
<evidence type="ECO:0000256" key="5">
    <source>
        <dbReference type="PROSITE-ProRule" id="PRU01248"/>
    </source>
</evidence>
<name>A0AAU7KWB4_9GAMM</name>
<dbReference type="EMBL" id="CP098828">
    <property type="protein sequence ID" value="XBO76076.1"/>
    <property type="molecule type" value="Genomic_DNA"/>
</dbReference>
<dbReference type="InterPro" id="IPR013762">
    <property type="entry name" value="Integrase-like_cat_sf"/>
</dbReference>
<dbReference type="PANTHER" id="PTHR30629:SF2">
    <property type="entry name" value="PROPHAGE INTEGRASE INTS-RELATED"/>
    <property type="match status" value="1"/>
</dbReference>
<feature type="domain" description="Tyr recombinase" evidence="6">
    <location>
        <begin position="205"/>
        <end position="383"/>
    </location>
</feature>
<keyword evidence="4" id="KW-0233">DNA recombination</keyword>
<comment type="similarity">
    <text evidence="1">Belongs to the 'phage' integrase family.</text>
</comment>
<dbReference type="GO" id="GO:0003677">
    <property type="term" value="F:DNA binding"/>
    <property type="evidence" value="ECO:0007669"/>
    <property type="project" value="UniProtKB-UniRule"/>
</dbReference>
<dbReference type="InterPro" id="IPR053876">
    <property type="entry name" value="Phage_int_M"/>
</dbReference>
<feature type="domain" description="Core-binding (CB)" evidence="7">
    <location>
        <begin position="99"/>
        <end position="182"/>
    </location>
</feature>
<dbReference type="Gene3D" id="1.10.150.130">
    <property type="match status" value="1"/>
</dbReference>
<evidence type="ECO:0000256" key="3">
    <source>
        <dbReference type="ARBA" id="ARBA00023125"/>
    </source>
</evidence>
<dbReference type="Pfam" id="PF22022">
    <property type="entry name" value="Phage_int_M"/>
    <property type="match status" value="1"/>
</dbReference>
<dbReference type="Gene3D" id="1.10.443.10">
    <property type="entry name" value="Intergrase catalytic core"/>
    <property type="match status" value="1"/>
</dbReference>